<organism evidence="3 4">
    <name type="scientific">Nocardioides immobilis</name>
    <dbReference type="NCBI Taxonomy" id="2049295"/>
    <lineage>
        <taxon>Bacteria</taxon>
        <taxon>Bacillati</taxon>
        <taxon>Actinomycetota</taxon>
        <taxon>Actinomycetes</taxon>
        <taxon>Propionibacteriales</taxon>
        <taxon>Nocardioidaceae</taxon>
        <taxon>Nocardioides</taxon>
    </lineage>
</organism>
<dbReference type="Gene3D" id="3.40.50.150">
    <property type="entry name" value="Vaccinia Virus protein VP39"/>
    <property type="match status" value="1"/>
</dbReference>
<dbReference type="InterPro" id="IPR029063">
    <property type="entry name" value="SAM-dependent_MTases_sf"/>
</dbReference>
<dbReference type="PANTHER" id="PTHR45128:SF2">
    <property type="entry name" value="METHYLTRANSFERASE DOMAIN-CONTAINING PROTEIN"/>
    <property type="match status" value="1"/>
</dbReference>
<reference evidence="3 4" key="1">
    <citation type="submission" date="2018-09" db="EMBL/GenBank/DDBJ databases">
        <title>Genome sequencing of Nocardioides immobilis CCTCC AB 2017083 for comparison to Nocardioides silvaticus.</title>
        <authorList>
            <person name="Li C."/>
            <person name="Wang G."/>
        </authorList>
    </citation>
    <scope>NUCLEOTIDE SEQUENCE [LARGE SCALE GENOMIC DNA]</scope>
    <source>
        <strain evidence="3 4">CCTCC AB 2017083</strain>
    </source>
</reference>
<dbReference type="OrthoDB" id="9801363at2"/>
<feature type="domain" description="S-adenosylmethionine-dependent methyltransferase Rv2258c-like winged HTH" evidence="2">
    <location>
        <begin position="28"/>
        <end position="95"/>
    </location>
</feature>
<dbReference type="Pfam" id="PF21320">
    <property type="entry name" value="WHD_Rv2258c"/>
    <property type="match status" value="1"/>
</dbReference>
<keyword evidence="3" id="KW-0808">Transferase</keyword>
<sequence>MTIDEDRLNEFVGRFAGDLGAVLHASTVLLGDRLGLYVAMGDSRPVTPTQLAERTGYPERYLAEWLAAQAASGYAEYDAATQEFRLTEEQAFALTSPDNPIFAPGGLQVGASTIADVDLIAEAFRTGRGVGWGEHDHNLFDGTDRFFRPNYIGNLVDAWLPALDGVVAELETGARVADVGCGYGSSTILMAKAFPNATFVGSDVHAPSIEAARKAASEAGVADRCTFEVATASNYSGSSYDLVTFFDCLHDMGDPVGVAAYVRSTLADDGTWLLVEPNAADRLEDNLNPVGRIFYSASTMLCVPNSRSQEVGLALGAQAGEARTRQVTQEGGFTRFRRAAETPFNAVYEVRP</sequence>
<dbReference type="SUPFAM" id="SSF46785">
    <property type="entry name" value="Winged helix' DNA-binding domain"/>
    <property type="match status" value="1"/>
</dbReference>
<evidence type="ECO:0000259" key="2">
    <source>
        <dbReference type="Pfam" id="PF21320"/>
    </source>
</evidence>
<keyword evidence="4" id="KW-1185">Reference proteome</keyword>
<name>A0A417Y4I5_9ACTN</name>
<evidence type="ECO:0000259" key="1">
    <source>
        <dbReference type="Pfam" id="PF13847"/>
    </source>
</evidence>
<dbReference type="CDD" id="cd02440">
    <property type="entry name" value="AdoMet_MTases"/>
    <property type="match status" value="1"/>
</dbReference>
<gene>
    <name evidence="3" type="ORF">D0Z08_07835</name>
</gene>
<dbReference type="Pfam" id="PF13847">
    <property type="entry name" value="Methyltransf_31"/>
    <property type="match status" value="1"/>
</dbReference>
<dbReference type="InterPro" id="IPR025714">
    <property type="entry name" value="Methyltranfer_dom"/>
</dbReference>
<evidence type="ECO:0000313" key="4">
    <source>
        <dbReference type="Proteomes" id="UP000283644"/>
    </source>
</evidence>
<protein>
    <submittedName>
        <fullName evidence="3">Class I SAM-dependent methyltransferase</fullName>
    </submittedName>
</protein>
<dbReference type="RefSeq" id="WP_118924374.1">
    <property type="nucleotide sequence ID" value="NZ_QXGH01000012.1"/>
</dbReference>
<dbReference type="EMBL" id="QXGH01000012">
    <property type="protein sequence ID" value="RHW27583.1"/>
    <property type="molecule type" value="Genomic_DNA"/>
</dbReference>
<evidence type="ECO:0000313" key="3">
    <source>
        <dbReference type="EMBL" id="RHW27583.1"/>
    </source>
</evidence>
<comment type="caution">
    <text evidence="3">The sequence shown here is derived from an EMBL/GenBank/DDBJ whole genome shotgun (WGS) entry which is preliminary data.</text>
</comment>
<dbReference type="InterPro" id="IPR048711">
    <property type="entry name" value="WHD_Rv2258c"/>
</dbReference>
<feature type="domain" description="Methyltransferase" evidence="1">
    <location>
        <begin position="172"/>
        <end position="285"/>
    </location>
</feature>
<dbReference type="Proteomes" id="UP000283644">
    <property type="component" value="Unassembled WGS sequence"/>
</dbReference>
<dbReference type="GO" id="GO:0008168">
    <property type="term" value="F:methyltransferase activity"/>
    <property type="evidence" value="ECO:0007669"/>
    <property type="project" value="UniProtKB-KW"/>
</dbReference>
<dbReference type="GO" id="GO:0032259">
    <property type="term" value="P:methylation"/>
    <property type="evidence" value="ECO:0007669"/>
    <property type="project" value="UniProtKB-KW"/>
</dbReference>
<dbReference type="AlphaFoldDB" id="A0A417Y4I5"/>
<proteinExistence type="predicted"/>
<dbReference type="InterPro" id="IPR053173">
    <property type="entry name" value="SAM-binding_MTase"/>
</dbReference>
<dbReference type="InterPro" id="IPR036390">
    <property type="entry name" value="WH_DNA-bd_sf"/>
</dbReference>
<dbReference type="PANTHER" id="PTHR45128">
    <property type="entry name" value="METHYLTRANSFERASE TYPE 11"/>
    <property type="match status" value="1"/>
</dbReference>
<keyword evidence="3" id="KW-0489">Methyltransferase</keyword>
<dbReference type="SUPFAM" id="SSF53335">
    <property type="entry name" value="S-adenosyl-L-methionine-dependent methyltransferases"/>
    <property type="match status" value="1"/>
</dbReference>
<accession>A0A417Y4I5</accession>